<dbReference type="InterPro" id="IPR035661">
    <property type="entry name" value="EMP46/EMP47_N"/>
</dbReference>
<dbReference type="PANTHER" id="PTHR12223">
    <property type="entry name" value="VESICULAR MANNOSE-BINDING LECTIN"/>
    <property type="match status" value="1"/>
</dbReference>
<evidence type="ECO:0000256" key="1">
    <source>
        <dbReference type="ARBA" id="ARBA00004479"/>
    </source>
</evidence>
<feature type="transmembrane region" description="Helical" evidence="6">
    <location>
        <begin position="395"/>
        <end position="414"/>
    </location>
</feature>
<dbReference type="GO" id="GO:0005789">
    <property type="term" value="C:endoplasmic reticulum membrane"/>
    <property type="evidence" value="ECO:0007669"/>
    <property type="project" value="TreeGrafter"/>
</dbReference>
<keyword evidence="5 6" id="KW-0472">Membrane</keyword>
<dbReference type="InterPro" id="IPR051136">
    <property type="entry name" value="Intracellular_Lectin-GPT"/>
</dbReference>
<dbReference type="GeneID" id="28723418"/>
<dbReference type="OrthoDB" id="10265193at2759"/>
<dbReference type="PANTHER" id="PTHR12223:SF28">
    <property type="entry name" value="LECTIN, MANNOSE BINDING 1 LIKE"/>
    <property type="match status" value="1"/>
</dbReference>
<dbReference type="GO" id="GO:0000139">
    <property type="term" value="C:Golgi membrane"/>
    <property type="evidence" value="ECO:0007669"/>
    <property type="project" value="TreeGrafter"/>
</dbReference>
<dbReference type="EMBL" id="CP014244">
    <property type="protein sequence ID" value="AMD20181.1"/>
    <property type="molecule type" value="Genomic_DNA"/>
</dbReference>
<evidence type="ECO:0000256" key="2">
    <source>
        <dbReference type="ARBA" id="ARBA00022692"/>
    </source>
</evidence>
<keyword evidence="2 6" id="KW-0812">Transmembrane</keyword>
<dbReference type="RefSeq" id="XP_017987177.1">
    <property type="nucleotide sequence ID" value="XM_018132245.1"/>
</dbReference>
<dbReference type="Proteomes" id="UP000243052">
    <property type="component" value="Chromosome iv"/>
</dbReference>
<dbReference type="Pfam" id="PF03388">
    <property type="entry name" value="Lectin_leg-like"/>
    <property type="match status" value="1"/>
</dbReference>
<gene>
    <name evidence="9" type="ORF">AW171_hschr42064</name>
</gene>
<organism evidence="9 10">
    <name type="scientific">Eremothecium sinecaudum</name>
    <dbReference type="NCBI Taxonomy" id="45286"/>
    <lineage>
        <taxon>Eukaryota</taxon>
        <taxon>Fungi</taxon>
        <taxon>Dikarya</taxon>
        <taxon>Ascomycota</taxon>
        <taxon>Saccharomycotina</taxon>
        <taxon>Saccharomycetes</taxon>
        <taxon>Saccharomycetales</taxon>
        <taxon>Saccharomycetaceae</taxon>
        <taxon>Eremothecium</taxon>
    </lineage>
</organism>
<dbReference type="InterPro" id="IPR005052">
    <property type="entry name" value="Lectin_leg"/>
</dbReference>
<name>A0A0X8HRN8_9SACH</name>
<dbReference type="AlphaFoldDB" id="A0A0X8HRN8"/>
<keyword evidence="10" id="KW-1185">Reference proteome</keyword>
<reference evidence="9 10" key="1">
    <citation type="submission" date="2016-01" db="EMBL/GenBank/DDBJ databases">
        <title>Genome sequence of the yeast Holleya sinecauda.</title>
        <authorList>
            <person name="Dietrich F.S."/>
        </authorList>
    </citation>
    <scope>NUCLEOTIDE SEQUENCE [LARGE SCALE GENOMIC DNA]</scope>
    <source>
        <strain evidence="9 10">ATCC 58844</strain>
    </source>
</reference>
<protein>
    <submittedName>
        <fullName evidence="9">HDL563Cp</fullName>
    </submittedName>
</protein>
<evidence type="ECO:0000256" key="7">
    <source>
        <dbReference type="SAM" id="SignalP"/>
    </source>
</evidence>
<dbReference type="CDD" id="cd06903">
    <property type="entry name" value="lectin_EMP46_EMP47"/>
    <property type="match status" value="1"/>
</dbReference>
<dbReference type="GO" id="GO:0030134">
    <property type="term" value="C:COPII-coated ER to Golgi transport vesicle"/>
    <property type="evidence" value="ECO:0007669"/>
    <property type="project" value="TreeGrafter"/>
</dbReference>
<dbReference type="InterPro" id="IPR013320">
    <property type="entry name" value="ConA-like_dom_sf"/>
</dbReference>
<keyword evidence="3 7" id="KW-0732">Signal</keyword>
<dbReference type="GO" id="GO:0006888">
    <property type="term" value="P:endoplasmic reticulum to Golgi vesicle-mediated transport"/>
    <property type="evidence" value="ECO:0007669"/>
    <property type="project" value="TreeGrafter"/>
</dbReference>
<evidence type="ECO:0000256" key="4">
    <source>
        <dbReference type="ARBA" id="ARBA00022989"/>
    </source>
</evidence>
<dbReference type="PROSITE" id="PS51328">
    <property type="entry name" value="L_LECTIN_LIKE"/>
    <property type="match status" value="1"/>
</dbReference>
<evidence type="ECO:0000313" key="10">
    <source>
        <dbReference type="Proteomes" id="UP000243052"/>
    </source>
</evidence>
<evidence type="ECO:0000259" key="8">
    <source>
        <dbReference type="PROSITE" id="PS51328"/>
    </source>
</evidence>
<feature type="chain" id="PRO_5007066923" evidence="7">
    <location>
        <begin position="19"/>
        <end position="426"/>
    </location>
</feature>
<dbReference type="SUPFAM" id="SSF49899">
    <property type="entry name" value="Concanavalin A-like lectins/glucanases"/>
    <property type="match status" value="1"/>
</dbReference>
<evidence type="ECO:0000313" key="9">
    <source>
        <dbReference type="EMBL" id="AMD20181.1"/>
    </source>
</evidence>
<evidence type="ECO:0000256" key="6">
    <source>
        <dbReference type="SAM" id="Phobius"/>
    </source>
</evidence>
<proteinExistence type="predicted"/>
<feature type="signal peptide" evidence="7">
    <location>
        <begin position="1"/>
        <end position="18"/>
    </location>
</feature>
<dbReference type="GO" id="GO:0005537">
    <property type="term" value="F:D-mannose binding"/>
    <property type="evidence" value="ECO:0007669"/>
    <property type="project" value="TreeGrafter"/>
</dbReference>
<keyword evidence="4 6" id="KW-1133">Transmembrane helix</keyword>
<dbReference type="STRING" id="45286.A0A0X8HRN8"/>
<dbReference type="Gene3D" id="2.60.120.200">
    <property type="match status" value="1"/>
</dbReference>
<sequence length="426" mass="48014">MEFINWIVYGLLINGVLGHVIPSTGDELLNNDFSLSELVHITDLPSQWKLLNDAVFDEGRVILTPKSGSKGSLWNANNYKIDRGFTIEWTFRSVGYFGKSKGGISFWLLNNAKGDNPLPNESKYDGLQILIDNYSNLESTARAVFSDGTKQLTRDDMYDQTFGSCLLSYQSSSVPMTLRLSYDPAQTMLKLQIDNRVCFQTKHVKLPTSNYRIGVSATNDETTESFEILKHKVFDGLTTGAKLPNLKAMGQPHLVTKRINYETGEEQLVEASPLEVSGSDFSNVELYKKIDRLEGKVLANDVSHIANIVKNLLAAEQENAKRIAAMEKFLEVLVSKSGDENKDISGSKELYKDFYQVNQNLEKLFEEQQKIREANKRHEALANSGPHADEIVAKLIIWLIPLGIVMIIMAYYTFRIRQDIVKAKLL</sequence>
<feature type="domain" description="L-type lectin-like" evidence="8">
    <location>
        <begin position="25"/>
        <end position="236"/>
    </location>
</feature>
<evidence type="ECO:0000256" key="3">
    <source>
        <dbReference type="ARBA" id="ARBA00022729"/>
    </source>
</evidence>
<comment type="subcellular location">
    <subcellularLocation>
        <location evidence="1">Membrane</location>
        <topology evidence="1">Single-pass type I membrane protein</topology>
    </subcellularLocation>
</comment>
<accession>A0A0X8HRN8</accession>
<dbReference type="GO" id="GO:0005793">
    <property type="term" value="C:endoplasmic reticulum-Golgi intermediate compartment"/>
    <property type="evidence" value="ECO:0007669"/>
    <property type="project" value="TreeGrafter"/>
</dbReference>
<evidence type="ECO:0000256" key="5">
    <source>
        <dbReference type="ARBA" id="ARBA00023136"/>
    </source>
</evidence>